<dbReference type="EMBL" id="CM026433">
    <property type="protein sequence ID" value="KAG0554545.1"/>
    <property type="molecule type" value="Genomic_DNA"/>
</dbReference>
<dbReference type="Proteomes" id="UP000822688">
    <property type="component" value="Chromosome 12"/>
</dbReference>
<keyword evidence="3" id="KW-1185">Reference proteome</keyword>
<proteinExistence type="predicted"/>
<accession>A0A8T0G6S8</accession>
<organism evidence="2 3">
    <name type="scientific">Ceratodon purpureus</name>
    <name type="common">Fire moss</name>
    <name type="synonym">Dicranum purpureum</name>
    <dbReference type="NCBI Taxonomy" id="3225"/>
    <lineage>
        <taxon>Eukaryota</taxon>
        <taxon>Viridiplantae</taxon>
        <taxon>Streptophyta</taxon>
        <taxon>Embryophyta</taxon>
        <taxon>Bryophyta</taxon>
        <taxon>Bryophytina</taxon>
        <taxon>Bryopsida</taxon>
        <taxon>Dicranidae</taxon>
        <taxon>Pseudoditrichales</taxon>
        <taxon>Ditrichaceae</taxon>
        <taxon>Ceratodon</taxon>
    </lineage>
</organism>
<dbReference type="InterPro" id="IPR000073">
    <property type="entry name" value="AB_hydrolase_1"/>
</dbReference>
<dbReference type="Gene3D" id="3.40.50.1820">
    <property type="entry name" value="alpha/beta hydrolase"/>
    <property type="match status" value="1"/>
</dbReference>
<protein>
    <recommendedName>
        <fullName evidence="1">AB hydrolase-1 domain-containing protein</fullName>
    </recommendedName>
</protein>
<sequence length="308" mass="34948">MRRKGILYQRNIKKENLHDYMLWSLQLVFITKISLQSDTNMRAFFNFSPTSLMDKYLLNRFRSAGLVSKFIEIGTDGTTTMHCWAPKERAAGKVEKPSLLMLHGFGSTAVWQWQKQISALQPFFDIYVPDLLFFGHSFTSKKERTELFQAECVMELMRCLGVPEFSVLGTSYGGFVAFRMAHMFPATVKKVIISNSGILMTPEDNVNLASRGHVNTVVDLLLPATPDALSAVSTLVFNRPLRLPRFLLHDFWSVVYSSNRKEKEELVQGLVLGTAQALPVPQLQQVRSQTGGNCLIHFYLLGRDFKVV</sequence>
<gene>
    <name evidence="2" type="ORF">KC19_12G099000</name>
</gene>
<reference evidence="2" key="1">
    <citation type="submission" date="2020-06" db="EMBL/GenBank/DDBJ databases">
        <title>WGS assembly of Ceratodon purpureus strain R40.</title>
        <authorList>
            <person name="Carey S.B."/>
            <person name="Jenkins J."/>
            <person name="Shu S."/>
            <person name="Lovell J.T."/>
            <person name="Sreedasyam A."/>
            <person name="Maumus F."/>
            <person name="Tiley G.P."/>
            <person name="Fernandez-Pozo N."/>
            <person name="Barry K."/>
            <person name="Chen C."/>
            <person name="Wang M."/>
            <person name="Lipzen A."/>
            <person name="Daum C."/>
            <person name="Saski C.A."/>
            <person name="Payton A.C."/>
            <person name="Mcbreen J.C."/>
            <person name="Conrad R.E."/>
            <person name="Kollar L.M."/>
            <person name="Olsson S."/>
            <person name="Huttunen S."/>
            <person name="Landis J.B."/>
            <person name="Wickett N.J."/>
            <person name="Johnson M.G."/>
            <person name="Rensing S.A."/>
            <person name="Grimwood J."/>
            <person name="Schmutz J."/>
            <person name="Mcdaniel S.F."/>
        </authorList>
    </citation>
    <scope>NUCLEOTIDE SEQUENCE</scope>
    <source>
        <strain evidence="2">R40</strain>
    </source>
</reference>
<dbReference type="SUPFAM" id="SSF53474">
    <property type="entry name" value="alpha/beta-Hydrolases"/>
    <property type="match status" value="1"/>
</dbReference>
<dbReference type="InterPro" id="IPR052370">
    <property type="entry name" value="Meta-cleavage_hydrolase"/>
</dbReference>
<evidence type="ECO:0000313" key="3">
    <source>
        <dbReference type="Proteomes" id="UP000822688"/>
    </source>
</evidence>
<evidence type="ECO:0000259" key="1">
    <source>
        <dbReference type="Pfam" id="PF00561"/>
    </source>
</evidence>
<name>A0A8T0G6S8_CERPU</name>
<dbReference type="PANTHER" id="PTHR43139">
    <property type="entry name" value="SI:DKEY-122A22.2"/>
    <property type="match status" value="1"/>
</dbReference>
<comment type="caution">
    <text evidence="2">The sequence shown here is derived from an EMBL/GenBank/DDBJ whole genome shotgun (WGS) entry which is preliminary data.</text>
</comment>
<dbReference type="PANTHER" id="PTHR43139:SF59">
    <property type="entry name" value="ALPHA_BETA-HYDROLASES SUPERFAMILY PROTEIN"/>
    <property type="match status" value="1"/>
</dbReference>
<feature type="domain" description="AB hydrolase-1" evidence="1">
    <location>
        <begin position="97"/>
        <end position="202"/>
    </location>
</feature>
<dbReference type="AlphaFoldDB" id="A0A8T0G6S8"/>
<dbReference type="InterPro" id="IPR029058">
    <property type="entry name" value="AB_hydrolase_fold"/>
</dbReference>
<evidence type="ECO:0000313" key="2">
    <source>
        <dbReference type="EMBL" id="KAG0554545.1"/>
    </source>
</evidence>
<dbReference type="Pfam" id="PF00561">
    <property type="entry name" value="Abhydrolase_1"/>
    <property type="match status" value="1"/>
</dbReference>